<evidence type="ECO:0000256" key="5">
    <source>
        <dbReference type="ARBA" id="ARBA00022801"/>
    </source>
</evidence>
<evidence type="ECO:0000256" key="2">
    <source>
        <dbReference type="ARBA" id="ARBA00022553"/>
    </source>
</evidence>
<feature type="compositionally biased region" description="Basic and acidic residues" evidence="7">
    <location>
        <begin position="407"/>
        <end position="417"/>
    </location>
</feature>
<feature type="compositionally biased region" description="Acidic residues" evidence="7">
    <location>
        <begin position="1103"/>
        <end position="1123"/>
    </location>
</feature>
<feature type="compositionally biased region" description="Low complexity" evidence="7">
    <location>
        <begin position="454"/>
        <end position="469"/>
    </location>
</feature>
<dbReference type="VEuPathDB" id="VectorBase:AATE014357"/>
<comment type="similarity">
    <text evidence="1">Belongs to the peptidase C48 family.</text>
</comment>
<dbReference type="InterPro" id="IPR003653">
    <property type="entry name" value="Peptidase_C48_C"/>
</dbReference>
<keyword evidence="2" id="KW-0597">Phosphoprotein</keyword>
<evidence type="ECO:0000256" key="4">
    <source>
        <dbReference type="ARBA" id="ARBA00022786"/>
    </source>
</evidence>
<dbReference type="Gene3D" id="3.40.395.10">
    <property type="entry name" value="Adenoviral Proteinase, Chain A"/>
    <property type="match status" value="1"/>
</dbReference>
<keyword evidence="5" id="KW-0378">Hydrolase</keyword>
<keyword evidence="6" id="KW-0175">Coiled coil</keyword>
<keyword evidence="3" id="KW-0645">Protease</keyword>
<dbReference type="SUPFAM" id="SSF54001">
    <property type="entry name" value="Cysteine proteinases"/>
    <property type="match status" value="1"/>
</dbReference>
<feature type="compositionally biased region" description="Polar residues" evidence="7">
    <location>
        <begin position="509"/>
        <end position="524"/>
    </location>
</feature>
<reference evidence="9" key="1">
    <citation type="submission" date="2022-08" db="UniProtKB">
        <authorList>
            <consortium name="EnsemblMetazoa"/>
        </authorList>
    </citation>
    <scope>IDENTIFICATION</scope>
    <source>
        <strain evidence="9">EBRO</strain>
    </source>
</reference>
<evidence type="ECO:0000256" key="6">
    <source>
        <dbReference type="SAM" id="Coils"/>
    </source>
</evidence>
<feature type="compositionally biased region" description="Acidic residues" evidence="7">
    <location>
        <begin position="934"/>
        <end position="957"/>
    </location>
</feature>
<feature type="domain" description="Ubiquitin-like protease family profile" evidence="8">
    <location>
        <begin position="762"/>
        <end position="1039"/>
    </location>
</feature>
<evidence type="ECO:0000313" key="9">
    <source>
        <dbReference type="EnsemblMetazoa" id="AATE014357-PA.1"/>
    </source>
</evidence>
<dbReference type="InterPro" id="IPR038765">
    <property type="entry name" value="Papain-like_cys_pep_sf"/>
</dbReference>
<dbReference type="GO" id="GO:0005634">
    <property type="term" value="C:nucleus"/>
    <property type="evidence" value="ECO:0007669"/>
    <property type="project" value="TreeGrafter"/>
</dbReference>
<evidence type="ECO:0000259" key="8">
    <source>
        <dbReference type="PROSITE" id="PS50600"/>
    </source>
</evidence>
<feature type="region of interest" description="Disordered" evidence="7">
    <location>
        <begin position="407"/>
        <end position="442"/>
    </location>
</feature>
<accession>A0A182JAC7</accession>
<keyword evidence="4" id="KW-0833">Ubl conjugation pathway</keyword>
<feature type="compositionally biased region" description="Gly residues" evidence="7">
    <location>
        <begin position="1212"/>
        <end position="1221"/>
    </location>
</feature>
<dbReference type="GO" id="GO:0006508">
    <property type="term" value="P:proteolysis"/>
    <property type="evidence" value="ECO:0007669"/>
    <property type="project" value="UniProtKB-KW"/>
</dbReference>
<dbReference type="PANTHER" id="PTHR46896:SF3">
    <property type="entry name" value="FI06413P-RELATED"/>
    <property type="match status" value="1"/>
</dbReference>
<dbReference type="GO" id="GO:0070139">
    <property type="term" value="F:SUMO-specific endopeptidase activity"/>
    <property type="evidence" value="ECO:0007669"/>
    <property type="project" value="TreeGrafter"/>
</dbReference>
<dbReference type="GO" id="GO:0016926">
    <property type="term" value="P:protein desumoylation"/>
    <property type="evidence" value="ECO:0007669"/>
    <property type="project" value="TreeGrafter"/>
</dbReference>
<feature type="region of interest" description="Disordered" evidence="7">
    <location>
        <begin position="715"/>
        <end position="737"/>
    </location>
</feature>
<feature type="region of interest" description="Disordered" evidence="7">
    <location>
        <begin position="1098"/>
        <end position="1158"/>
    </location>
</feature>
<feature type="region of interest" description="Disordered" evidence="7">
    <location>
        <begin position="1191"/>
        <end position="1248"/>
    </location>
</feature>
<protein>
    <recommendedName>
        <fullName evidence="8">Ubiquitin-like protease family profile domain-containing protein</fullName>
    </recommendedName>
</protein>
<dbReference type="EnsemblMetazoa" id="AATE014357-RA">
    <property type="protein sequence ID" value="AATE014357-PA.1"/>
    <property type="gene ID" value="AATE014357"/>
</dbReference>
<dbReference type="PANTHER" id="PTHR46896">
    <property type="entry name" value="SENTRIN-SPECIFIC PROTEASE"/>
    <property type="match status" value="1"/>
</dbReference>
<dbReference type="Pfam" id="PF02902">
    <property type="entry name" value="Peptidase_C48"/>
    <property type="match status" value="1"/>
</dbReference>
<feature type="region of interest" description="Disordered" evidence="7">
    <location>
        <begin position="934"/>
        <end position="960"/>
    </location>
</feature>
<dbReference type="PROSITE" id="PS50600">
    <property type="entry name" value="ULP_PROTEASE"/>
    <property type="match status" value="1"/>
</dbReference>
<dbReference type="InterPro" id="IPR051947">
    <property type="entry name" value="Sentrin-specific_protease"/>
</dbReference>
<evidence type="ECO:0000256" key="7">
    <source>
        <dbReference type="SAM" id="MobiDB-lite"/>
    </source>
</evidence>
<feature type="region of interest" description="Disordered" evidence="7">
    <location>
        <begin position="454"/>
        <end position="544"/>
    </location>
</feature>
<feature type="compositionally biased region" description="Polar residues" evidence="7">
    <location>
        <begin position="1238"/>
        <end position="1248"/>
    </location>
</feature>
<feature type="coiled-coil region" evidence="6">
    <location>
        <begin position="264"/>
        <end position="307"/>
    </location>
</feature>
<sequence length="1248" mass="138528">MAQYYEIVQSDELKNYPQINIDNSIQLVMGDDVQFGSQQVILSQDQSNELQLMGNDTNQHLQQIVYQTTQQVPQQHHVQETSFLVQQEDGSLTDSYISQGMGTVQQQAQHISSPPQLQTAQLQGMQQPQQQQQQQQIYYTDDSTGQLVHTGNIQSQVIQPIQHLQVQRQLQQITPTTTLQQVNGGMVDTEFRESAKMLVILQSGEQRLITFTLPKESCTVQELLEQVGVEYSRDSNIQCISNPGGDVDYIVTVGIHVSETADVIKQAEITIRNQTLQLQQQQLQLQQQQLQQQLLQQQQQQQQQQHTSMIHQTSVMQPTMTITLHQQSPQLGRFNDSFRQTLTPITIASSAVGGPVTTPLAGAPDGSDIKREPPMKPVKGFLAVCASCGYTGADHAKCQRCRRVFNEPPRRIPEPDKASASPHPPPLTPAATSTPMPMGRKYDIYGKKQSMSSMLAAGRGRGGASSTRSGRGRGRGGMSRGHDIEPVVFTLSSDEEDSSSGDRSKNISKKASNVSSKNHASQQVADKRDPLPCEPVISDSEVGLGNDKPRLDITDVKNLPDGQITQLDCSIIRIGSLKYDANEKVTLSSKGIRIVAPNVKRPTDYVSLDLQMSEIAKVLVHFSKALNVLIVYTLPSCGAYVRKHLEMELNDDKLPYFSPLSRTNEAQRRIILMMERISEESKSIIKNIFVGQHIEEISARDANALLIRSAPRRSLDSFSSSSTASGATNGGSGSAADMQDETEIRKIFLTYPPGKPAGQSAISISIQDYMCLAKDQYLNDVIIEFYLNYLKLEMLEEEERASVHIFSTFFYNRLTTMPTRQQRGNTDRDVKLSAAQKRHARVARWTKRENIFDKKFVIVPINEQSHWFLAIICFPGLDGALTMVNNAPSPAVARAKKSIPRTKHSVTLQIGSTTITPVSKRGMESIALTDDEMCERDEAEGDESELASETEETDEEPTDVRPPIKQPCILIFDSLTGASRSRVVATLRDYLTCEYKIKMPGKPAKVFNKLNMPGHCVKVPQQNNYTDCGLYLLQYVEHFFLEPITDYHLPIKQLQNWFDTITVTKKREDIGNLLKELLQKHNPQDLQLPPIELPTLNGKLLIDPDDSPNDPEFEEEDMEDEEFMSALNTTPDSEERLDTGELTPDTPPTPVVTSGSSLIKPVGSKRTFKIKRLPGQSLVSRSGSGSVLDETALVAAESTTHSGSNKRPLETSGGGGGGGGNKLNHQECMRPKAPRISDSPNKVVTTQT</sequence>
<name>A0A182JAC7_ANOAO</name>
<organism evidence="9">
    <name type="scientific">Anopheles atroparvus</name>
    <name type="common">European mosquito</name>
    <dbReference type="NCBI Taxonomy" id="41427"/>
    <lineage>
        <taxon>Eukaryota</taxon>
        <taxon>Metazoa</taxon>
        <taxon>Ecdysozoa</taxon>
        <taxon>Arthropoda</taxon>
        <taxon>Hexapoda</taxon>
        <taxon>Insecta</taxon>
        <taxon>Pterygota</taxon>
        <taxon>Neoptera</taxon>
        <taxon>Endopterygota</taxon>
        <taxon>Diptera</taxon>
        <taxon>Nematocera</taxon>
        <taxon>Culicoidea</taxon>
        <taxon>Culicidae</taxon>
        <taxon>Anophelinae</taxon>
        <taxon>Anopheles</taxon>
    </lineage>
</organism>
<feature type="compositionally biased region" description="Low complexity" evidence="7">
    <location>
        <begin position="717"/>
        <end position="727"/>
    </location>
</feature>
<dbReference type="AlphaFoldDB" id="A0A182JAC7"/>
<proteinExistence type="inferred from homology"/>
<evidence type="ECO:0000256" key="1">
    <source>
        <dbReference type="ARBA" id="ARBA00005234"/>
    </source>
</evidence>
<dbReference type="GO" id="GO:0005737">
    <property type="term" value="C:cytoplasm"/>
    <property type="evidence" value="ECO:0007669"/>
    <property type="project" value="TreeGrafter"/>
</dbReference>
<dbReference type="STRING" id="41427.A0A182JAC7"/>
<evidence type="ECO:0000256" key="3">
    <source>
        <dbReference type="ARBA" id="ARBA00022670"/>
    </source>
</evidence>